<dbReference type="InterPro" id="IPR032255">
    <property type="entry name" value="HBM"/>
</dbReference>
<comment type="similarity">
    <text evidence="4">Belongs to the methyl-accepting chemotaxis (MCP) protein family.</text>
</comment>
<gene>
    <name evidence="10" type="ORF">C8D98_1176</name>
</gene>
<evidence type="ECO:0000313" key="11">
    <source>
        <dbReference type="Proteomes" id="UP000294614"/>
    </source>
</evidence>
<evidence type="ECO:0000313" key="10">
    <source>
        <dbReference type="EMBL" id="TCK62642.1"/>
    </source>
</evidence>
<dbReference type="RefSeq" id="WP_132872846.1">
    <property type="nucleotide sequence ID" value="NZ_SMGG01000003.1"/>
</dbReference>
<dbReference type="PANTHER" id="PTHR32089">
    <property type="entry name" value="METHYL-ACCEPTING CHEMOTAXIS PROTEIN MCPB"/>
    <property type="match status" value="1"/>
</dbReference>
<keyword evidence="6" id="KW-0812">Transmembrane</keyword>
<dbReference type="SMART" id="SM01358">
    <property type="entry name" value="HBM"/>
    <property type="match status" value="1"/>
</dbReference>
<dbReference type="GO" id="GO:0007165">
    <property type="term" value="P:signal transduction"/>
    <property type="evidence" value="ECO:0007669"/>
    <property type="project" value="UniProtKB-KW"/>
</dbReference>
<keyword evidence="2" id="KW-0997">Cell inner membrane</keyword>
<dbReference type="SMART" id="SM00304">
    <property type="entry name" value="HAMP"/>
    <property type="match status" value="1"/>
</dbReference>
<keyword evidence="3 5" id="KW-0807">Transducer</keyword>
<dbReference type="EMBL" id="SMGG01000003">
    <property type="protein sequence ID" value="TCK62642.1"/>
    <property type="molecule type" value="Genomic_DNA"/>
</dbReference>
<feature type="domain" description="T-SNARE coiled-coil homology" evidence="8">
    <location>
        <begin position="526"/>
        <end position="588"/>
    </location>
</feature>
<dbReference type="PANTHER" id="PTHR32089:SF112">
    <property type="entry name" value="LYSOZYME-LIKE PROTEIN-RELATED"/>
    <property type="match status" value="1"/>
</dbReference>
<evidence type="ECO:0000256" key="6">
    <source>
        <dbReference type="SAM" id="Phobius"/>
    </source>
</evidence>
<feature type="transmembrane region" description="Helical" evidence="6">
    <location>
        <begin position="258"/>
        <end position="280"/>
    </location>
</feature>
<accession>A0A4R1KDJ3</accession>
<dbReference type="CDD" id="cd06225">
    <property type="entry name" value="HAMP"/>
    <property type="match status" value="1"/>
</dbReference>
<organism evidence="10 11">
    <name type="scientific">Seleniivibrio woodruffii</name>
    <dbReference type="NCBI Taxonomy" id="1078050"/>
    <lineage>
        <taxon>Bacteria</taxon>
        <taxon>Pseudomonadati</taxon>
        <taxon>Deferribacterota</taxon>
        <taxon>Deferribacteres</taxon>
        <taxon>Deferribacterales</taxon>
        <taxon>Geovibrionaceae</taxon>
        <taxon>Seleniivibrio</taxon>
    </lineage>
</organism>
<evidence type="ECO:0000256" key="2">
    <source>
        <dbReference type="ARBA" id="ARBA00022519"/>
    </source>
</evidence>
<evidence type="ECO:0000256" key="3">
    <source>
        <dbReference type="ARBA" id="ARBA00023224"/>
    </source>
</evidence>
<protein>
    <submittedName>
        <fullName evidence="10">Methyl-accepting chemotaxis protein</fullName>
    </submittedName>
</protein>
<proteinExistence type="inferred from homology"/>
<keyword evidence="6" id="KW-1133">Transmembrane helix</keyword>
<dbReference type="GO" id="GO:0006935">
    <property type="term" value="P:chemotaxis"/>
    <property type="evidence" value="ECO:0007669"/>
    <property type="project" value="UniProtKB-ARBA"/>
</dbReference>
<dbReference type="CDD" id="cd11386">
    <property type="entry name" value="MCP_signal"/>
    <property type="match status" value="1"/>
</dbReference>
<evidence type="ECO:0000259" key="7">
    <source>
        <dbReference type="PROSITE" id="PS50111"/>
    </source>
</evidence>
<reference evidence="10 11" key="1">
    <citation type="submission" date="2019-03" db="EMBL/GenBank/DDBJ databases">
        <title>Genomic Encyclopedia of Type Strains, Phase IV (KMG-IV): sequencing the most valuable type-strain genomes for metagenomic binning, comparative biology and taxonomic classification.</title>
        <authorList>
            <person name="Goeker M."/>
        </authorList>
    </citation>
    <scope>NUCLEOTIDE SEQUENCE [LARGE SCALE GENOMIC DNA]</scope>
    <source>
        <strain evidence="10 11">DSM 24984</strain>
    </source>
</reference>
<keyword evidence="2" id="KW-1003">Cell membrane</keyword>
<dbReference type="Proteomes" id="UP000294614">
    <property type="component" value="Unassembled WGS sequence"/>
</dbReference>
<dbReference type="AlphaFoldDB" id="A0A4R1KDJ3"/>
<dbReference type="SUPFAM" id="SSF58104">
    <property type="entry name" value="Methyl-accepting chemotaxis protein (MCP) signaling domain"/>
    <property type="match status" value="1"/>
</dbReference>
<feature type="domain" description="Methyl-accepting transducer" evidence="7">
    <location>
        <begin position="339"/>
        <end position="575"/>
    </location>
</feature>
<dbReference type="Gene3D" id="1.10.287.950">
    <property type="entry name" value="Methyl-accepting chemotaxis protein"/>
    <property type="match status" value="1"/>
</dbReference>
<dbReference type="SMART" id="SM00283">
    <property type="entry name" value="MA"/>
    <property type="match status" value="1"/>
</dbReference>
<sequence>MLKNMKLSKKLLLGFGVVLGLLVVISLLSFSKMLSISKQVEKRDMYSKVEELLYEARLNQTKFIMNNDDSFIDAVLKNLDDAVRISDVDLVKYAGVQDAERLKEITGKISGYRDNFNSYVGEVRKQRELRIHLNESAENVFTIADSVGSDSIIKNLLQMRLYAFRYIMTQTDDLFSGQQASYKKAHDIALAGGDSAEMKKLTASLEEYDADFHNLADSLKKQHEYQKVLIESAVTAQKICAEASGVERAAMDASIKTAMVFVGIFSLIAVISGIVIGLIITRSVTVPMNKAVVFANSLADGDFTVELDIRQKDEIGQFALALENMKHRLKGVIEGIVHSSNSLASGSTELAGTTEELSATFTDQTGQVSGVASAVEQISASSSQVLVSINDVTTKSKAAKELTDEGKTCILTANRVMNHIQESVGSLTRTVDGLEKSSQEIGSILLVINDIADQTNLLALNAAIEAARAGEHGRGFAVVADEVRKLAERTQKSIQEIEQIISTFIVETSKTNEDMQSAGHSVSEGVEKLATTDDIFKKIVRAVEEINSASLMITSAVEEQVSAINNINDNTQVISSGLEQSSAALVQVSATISDLQRQADEQMSVTGMFRIN</sequence>
<dbReference type="PROSITE" id="PS50885">
    <property type="entry name" value="HAMP"/>
    <property type="match status" value="1"/>
</dbReference>
<evidence type="ECO:0000256" key="4">
    <source>
        <dbReference type="ARBA" id="ARBA00029447"/>
    </source>
</evidence>
<dbReference type="InterPro" id="IPR000727">
    <property type="entry name" value="T_SNARE_dom"/>
</dbReference>
<dbReference type="GO" id="GO:0005886">
    <property type="term" value="C:plasma membrane"/>
    <property type="evidence" value="ECO:0007669"/>
    <property type="project" value="UniProtKB-SubCell"/>
</dbReference>
<dbReference type="PROSITE" id="PS50111">
    <property type="entry name" value="CHEMOTAXIS_TRANSDUC_2"/>
    <property type="match status" value="1"/>
</dbReference>
<dbReference type="Pfam" id="PF00015">
    <property type="entry name" value="MCPsignal"/>
    <property type="match status" value="1"/>
</dbReference>
<evidence type="ECO:0000259" key="8">
    <source>
        <dbReference type="PROSITE" id="PS50192"/>
    </source>
</evidence>
<dbReference type="PROSITE" id="PS50192">
    <property type="entry name" value="T_SNARE"/>
    <property type="match status" value="1"/>
</dbReference>
<evidence type="ECO:0000256" key="1">
    <source>
        <dbReference type="ARBA" id="ARBA00004429"/>
    </source>
</evidence>
<dbReference type="Pfam" id="PF00672">
    <property type="entry name" value="HAMP"/>
    <property type="match status" value="1"/>
</dbReference>
<dbReference type="FunFam" id="1.10.287.950:FF:000001">
    <property type="entry name" value="Methyl-accepting chemotaxis sensory transducer"/>
    <property type="match status" value="1"/>
</dbReference>
<keyword evidence="6" id="KW-0472">Membrane</keyword>
<comment type="subcellular location">
    <subcellularLocation>
        <location evidence="1">Cell inner membrane</location>
        <topology evidence="1">Multi-pass membrane protein</topology>
    </subcellularLocation>
</comment>
<name>A0A4R1KDJ3_9BACT</name>
<dbReference type="InterPro" id="IPR003660">
    <property type="entry name" value="HAMP_dom"/>
</dbReference>
<evidence type="ECO:0000259" key="9">
    <source>
        <dbReference type="PROSITE" id="PS50885"/>
    </source>
</evidence>
<feature type="domain" description="HAMP" evidence="9">
    <location>
        <begin position="282"/>
        <end position="334"/>
    </location>
</feature>
<keyword evidence="11" id="KW-1185">Reference proteome</keyword>
<dbReference type="InterPro" id="IPR004089">
    <property type="entry name" value="MCPsignal_dom"/>
</dbReference>
<comment type="caution">
    <text evidence="10">The sequence shown here is derived from an EMBL/GenBank/DDBJ whole genome shotgun (WGS) entry which is preliminary data.</text>
</comment>
<evidence type="ECO:0000256" key="5">
    <source>
        <dbReference type="PROSITE-ProRule" id="PRU00284"/>
    </source>
</evidence>